<dbReference type="PANTHER" id="PTHR11926">
    <property type="entry name" value="GLUCOSYL/GLUCURONOSYL TRANSFERASES"/>
    <property type="match status" value="1"/>
</dbReference>
<dbReference type="Gene3D" id="3.40.50.2000">
    <property type="entry name" value="Glycogen Phosphorylase B"/>
    <property type="match status" value="2"/>
</dbReference>
<comment type="similarity">
    <text evidence="1">Belongs to the UDP-glycosyltransferase family.</text>
</comment>
<keyword evidence="3" id="KW-0284">Flavonoid biosynthesis</keyword>
<dbReference type="SUPFAM" id="SSF53756">
    <property type="entry name" value="UDP-Glycosyltransferase/glycogen phosphorylase"/>
    <property type="match status" value="1"/>
</dbReference>
<keyword evidence="5" id="KW-1185">Reference proteome</keyword>
<sequence>MLQFSKHLTSKGVKVTLLLTPGAFSTNIQVQANFVNIACISDGSGQGDKAEGMVAYFERFRAAVSLSLAELIDNQKSSDDDPAKVLVYDSCMPWALDIAQRFGLRGAPFFTQSCAVTAIYYHVYEGNFKLPLQGVTVALPSMPLLETNDLPSFISDAGMYPGLLSVVINQFSNIQKADWLLFNTFDKLEEEIVNWMASRWPIKTIGPTIPSMYLDRRLENDKDYGLNLFQPGAEACIKWLDTMEKGSVVYASFGSLACLTENQMEEIACGLKNCGSYFLWVVRDSEESKLPRGFMKETSEKGMGR</sequence>
<evidence type="ECO:0000256" key="3">
    <source>
        <dbReference type="ARBA" id="ARBA00023241"/>
    </source>
</evidence>
<dbReference type="GO" id="GO:0080043">
    <property type="term" value="F:quercetin 3-O-glucosyltransferase activity"/>
    <property type="evidence" value="ECO:0007669"/>
    <property type="project" value="TreeGrafter"/>
</dbReference>
<gene>
    <name evidence="4" type="ORF">RHSIM_Rhsim09G0005000</name>
</gene>
<evidence type="ECO:0000313" key="5">
    <source>
        <dbReference type="Proteomes" id="UP000626092"/>
    </source>
</evidence>
<reference evidence="4" key="1">
    <citation type="submission" date="2019-11" db="EMBL/GenBank/DDBJ databases">
        <authorList>
            <person name="Liu Y."/>
            <person name="Hou J."/>
            <person name="Li T.-Q."/>
            <person name="Guan C.-H."/>
            <person name="Wu X."/>
            <person name="Wu H.-Z."/>
            <person name="Ling F."/>
            <person name="Zhang R."/>
            <person name="Shi X.-G."/>
            <person name="Ren J.-P."/>
            <person name="Chen E.-F."/>
            <person name="Sun J.-M."/>
        </authorList>
    </citation>
    <scope>NUCLEOTIDE SEQUENCE</scope>
    <source>
        <strain evidence="4">Adult_tree_wgs_1</strain>
        <tissue evidence="4">Leaves</tissue>
    </source>
</reference>
<dbReference type="OrthoDB" id="5835829at2759"/>
<dbReference type="GO" id="GO:0009813">
    <property type="term" value="P:flavonoid biosynthetic process"/>
    <property type="evidence" value="ECO:0007669"/>
    <property type="project" value="UniProtKB-KW"/>
</dbReference>
<proteinExistence type="inferred from homology"/>
<keyword evidence="2" id="KW-0808">Transferase</keyword>
<dbReference type="CDD" id="cd03784">
    <property type="entry name" value="GT1_Gtf-like"/>
    <property type="match status" value="1"/>
</dbReference>
<evidence type="ECO:0000313" key="4">
    <source>
        <dbReference type="EMBL" id="KAF7133265.1"/>
    </source>
</evidence>
<dbReference type="PANTHER" id="PTHR11926:SF1560">
    <property type="entry name" value="UDP-GLYCOSYLTRANSFERASE 74E1-RELATED"/>
    <property type="match status" value="1"/>
</dbReference>
<name>A0A834GGH3_RHOSS</name>
<dbReference type="InterPro" id="IPR002213">
    <property type="entry name" value="UDP_glucos_trans"/>
</dbReference>
<evidence type="ECO:0000256" key="2">
    <source>
        <dbReference type="ARBA" id="ARBA00022679"/>
    </source>
</evidence>
<dbReference type="AlphaFoldDB" id="A0A834GGH3"/>
<organism evidence="4 5">
    <name type="scientific">Rhododendron simsii</name>
    <name type="common">Sims's rhododendron</name>
    <dbReference type="NCBI Taxonomy" id="118357"/>
    <lineage>
        <taxon>Eukaryota</taxon>
        <taxon>Viridiplantae</taxon>
        <taxon>Streptophyta</taxon>
        <taxon>Embryophyta</taxon>
        <taxon>Tracheophyta</taxon>
        <taxon>Spermatophyta</taxon>
        <taxon>Magnoliopsida</taxon>
        <taxon>eudicotyledons</taxon>
        <taxon>Gunneridae</taxon>
        <taxon>Pentapetalae</taxon>
        <taxon>asterids</taxon>
        <taxon>Ericales</taxon>
        <taxon>Ericaceae</taxon>
        <taxon>Ericoideae</taxon>
        <taxon>Rhodoreae</taxon>
        <taxon>Rhododendron</taxon>
    </lineage>
</organism>
<dbReference type="Proteomes" id="UP000626092">
    <property type="component" value="Unassembled WGS sequence"/>
</dbReference>
<dbReference type="GO" id="GO:0080044">
    <property type="term" value="F:quercetin 7-O-glucosyltransferase activity"/>
    <property type="evidence" value="ECO:0007669"/>
    <property type="project" value="TreeGrafter"/>
</dbReference>
<accession>A0A834GGH3</accession>
<dbReference type="EMBL" id="WJXA01000009">
    <property type="protein sequence ID" value="KAF7133265.1"/>
    <property type="molecule type" value="Genomic_DNA"/>
</dbReference>
<protein>
    <submittedName>
        <fullName evidence="4">Uncharacterized protein</fullName>
    </submittedName>
</protein>
<evidence type="ECO:0000256" key="1">
    <source>
        <dbReference type="ARBA" id="ARBA00009995"/>
    </source>
</evidence>
<comment type="caution">
    <text evidence="4">The sequence shown here is derived from an EMBL/GenBank/DDBJ whole genome shotgun (WGS) entry which is preliminary data.</text>
</comment>